<protein>
    <recommendedName>
        <fullName evidence="2">Copper amine oxidase-like N-terminal domain-containing protein</fullName>
    </recommendedName>
</protein>
<dbReference type="Gene3D" id="3.30.457.10">
    <property type="entry name" value="Copper amine oxidase-like, N-terminal domain"/>
    <property type="match status" value="1"/>
</dbReference>
<dbReference type="SUPFAM" id="SSF55383">
    <property type="entry name" value="Copper amine oxidase, domain N"/>
    <property type="match status" value="1"/>
</dbReference>
<gene>
    <name evidence="3" type="ORF">BSK65_27240</name>
</gene>
<name>A0A1R0Z8Z5_9BACL</name>
<sequence>MHNRRFMNVLLILFLSASNSTPIFASASVVPKLSDSIQRSAIQPSVTINGINFSFQDELPTLIEGKTFVPTHIFEHPDIQADITKFIDNPYPHVFISHFNGALSIYPDKSDYMFSDYNEEIEDSDVWIDWKSPTPYLSGSDIMVPLRAIAERIGISVDWDVATRTAIITTDDDFRAELESPEEWDDWLGMKPIELDDPSGEAITEQELTEFAILSGLPVLYSRIIDKYTAVLLHIEEEDGVESLTLKYVDRLKNGSLDWSMDLGMGDDGDDVQVKRSGQLVSVGMFDQGLKKQFSHFEVSYKVHDKRVTHTYDISGKQGIFFDIPEGVTSGEITFFGKNGYTFGTYFW</sequence>
<reference evidence="3 4" key="1">
    <citation type="submission" date="2016-11" db="EMBL/GenBank/DDBJ databases">
        <title>Paenibacillus species isolates.</title>
        <authorList>
            <person name="Beno S.M."/>
        </authorList>
    </citation>
    <scope>NUCLEOTIDE SEQUENCE [LARGE SCALE GENOMIC DNA]</scope>
    <source>
        <strain evidence="3 4">FSL H7-0443</strain>
    </source>
</reference>
<evidence type="ECO:0000313" key="3">
    <source>
        <dbReference type="EMBL" id="OME64697.1"/>
    </source>
</evidence>
<dbReference type="EMBL" id="MPTW01000025">
    <property type="protein sequence ID" value="OME64697.1"/>
    <property type="molecule type" value="Genomic_DNA"/>
</dbReference>
<accession>A0A1R0Z8Z5</accession>
<feature type="chain" id="PRO_5011960742" description="Copper amine oxidase-like N-terminal domain-containing protein" evidence="1">
    <location>
        <begin position="26"/>
        <end position="348"/>
    </location>
</feature>
<evidence type="ECO:0000259" key="2">
    <source>
        <dbReference type="Pfam" id="PF07833"/>
    </source>
</evidence>
<evidence type="ECO:0000313" key="4">
    <source>
        <dbReference type="Proteomes" id="UP000187425"/>
    </source>
</evidence>
<dbReference type="AlphaFoldDB" id="A0A1R0Z8Z5"/>
<feature type="domain" description="Copper amine oxidase-like N-terminal" evidence="2">
    <location>
        <begin position="134"/>
        <end position="172"/>
    </location>
</feature>
<dbReference type="Pfam" id="PF07833">
    <property type="entry name" value="Cu_amine_oxidN1"/>
    <property type="match status" value="1"/>
</dbReference>
<dbReference type="OrthoDB" id="2608075at2"/>
<feature type="signal peptide" evidence="1">
    <location>
        <begin position="1"/>
        <end position="25"/>
    </location>
</feature>
<dbReference type="InterPro" id="IPR036582">
    <property type="entry name" value="Mao_N_sf"/>
</dbReference>
<dbReference type="InterPro" id="IPR012854">
    <property type="entry name" value="Cu_amine_oxidase-like_N"/>
</dbReference>
<comment type="caution">
    <text evidence="3">The sequence shown here is derived from an EMBL/GenBank/DDBJ whole genome shotgun (WGS) entry which is preliminary data.</text>
</comment>
<dbReference type="RefSeq" id="WP_076286773.1">
    <property type="nucleotide sequence ID" value="NZ_MPTW01000025.1"/>
</dbReference>
<evidence type="ECO:0000256" key="1">
    <source>
        <dbReference type="SAM" id="SignalP"/>
    </source>
</evidence>
<proteinExistence type="predicted"/>
<organism evidence="3 4">
    <name type="scientific">Paenibacillus odorifer</name>
    <dbReference type="NCBI Taxonomy" id="189426"/>
    <lineage>
        <taxon>Bacteria</taxon>
        <taxon>Bacillati</taxon>
        <taxon>Bacillota</taxon>
        <taxon>Bacilli</taxon>
        <taxon>Bacillales</taxon>
        <taxon>Paenibacillaceae</taxon>
        <taxon>Paenibacillus</taxon>
    </lineage>
</organism>
<keyword evidence="1" id="KW-0732">Signal</keyword>
<dbReference type="Proteomes" id="UP000187425">
    <property type="component" value="Unassembled WGS sequence"/>
</dbReference>